<feature type="domain" description="RNA polymerase sigma factor 70 region 4 type 2" evidence="6">
    <location>
        <begin position="130"/>
        <end position="175"/>
    </location>
</feature>
<dbReference type="InterPro" id="IPR036388">
    <property type="entry name" value="WH-like_DNA-bd_sf"/>
</dbReference>
<dbReference type="RefSeq" id="WP_354660383.1">
    <property type="nucleotide sequence ID" value="NZ_JBEXAC010000001.1"/>
</dbReference>
<evidence type="ECO:0000256" key="4">
    <source>
        <dbReference type="ARBA" id="ARBA00023163"/>
    </source>
</evidence>
<evidence type="ECO:0000259" key="5">
    <source>
        <dbReference type="Pfam" id="PF04542"/>
    </source>
</evidence>
<dbReference type="PANTHER" id="PTHR43133">
    <property type="entry name" value="RNA POLYMERASE ECF-TYPE SIGMA FACTO"/>
    <property type="match status" value="1"/>
</dbReference>
<gene>
    <name evidence="7" type="ORF">ABR189_10230</name>
</gene>
<dbReference type="InterPro" id="IPR014327">
    <property type="entry name" value="RNA_pol_sigma70_bacteroid"/>
</dbReference>
<evidence type="ECO:0000313" key="8">
    <source>
        <dbReference type="Proteomes" id="UP001549749"/>
    </source>
</evidence>
<evidence type="ECO:0000259" key="6">
    <source>
        <dbReference type="Pfam" id="PF08281"/>
    </source>
</evidence>
<reference evidence="7 8" key="1">
    <citation type="submission" date="2024-06" db="EMBL/GenBank/DDBJ databases">
        <title>Chitinophaga defluvii sp. nov., isolated from municipal sewage.</title>
        <authorList>
            <person name="Zhang L."/>
        </authorList>
    </citation>
    <scope>NUCLEOTIDE SEQUENCE [LARGE SCALE GENOMIC DNA]</scope>
    <source>
        <strain evidence="7 8">H8</strain>
    </source>
</reference>
<dbReference type="Gene3D" id="1.10.1740.10">
    <property type="match status" value="1"/>
</dbReference>
<dbReference type="InterPro" id="IPR007627">
    <property type="entry name" value="RNA_pol_sigma70_r2"/>
</dbReference>
<dbReference type="SUPFAM" id="SSF88659">
    <property type="entry name" value="Sigma3 and sigma4 domains of RNA polymerase sigma factors"/>
    <property type="match status" value="1"/>
</dbReference>
<proteinExistence type="inferred from homology"/>
<dbReference type="InterPro" id="IPR014284">
    <property type="entry name" value="RNA_pol_sigma-70_dom"/>
</dbReference>
<dbReference type="SUPFAM" id="SSF88946">
    <property type="entry name" value="Sigma2 domain of RNA polymerase sigma factors"/>
    <property type="match status" value="1"/>
</dbReference>
<evidence type="ECO:0000256" key="1">
    <source>
        <dbReference type="ARBA" id="ARBA00010641"/>
    </source>
</evidence>
<protein>
    <submittedName>
        <fullName evidence="7">RNA polymerase sigma-70 factor</fullName>
    </submittedName>
</protein>
<dbReference type="Gene3D" id="1.10.10.10">
    <property type="entry name" value="Winged helix-like DNA-binding domain superfamily/Winged helix DNA-binding domain"/>
    <property type="match status" value="1"/>
</dbReference>
<evidence type="ECO:0000313" key="7">
    <source>
        <dbReference type="EMBL" id="MET6997748.1"/>
    </source>
</evidence>
<keyword evidence="2" id="KW-0805">Transcription regulation</keyword>
<sequence length="194" mass="22769">MQKPPDTNSVYLYEIMQRIQQHVADEDALRRLYTALAGELGSFAFMYLKDEAVAAEMVNDVFLKLWYKRHQLHEIKNVKSYLFRAVKNASLNRLEVKDHQHWEFLEQADTSQLEFSPDPELLLITAEMRRMVEKEVNALPNRCKIIFKLIREEGMKYQEVATILDISVKTVEAQMLIATKRIGSLFRLTTRPKH</sequence>
<dbReference type="NCBIfam" id="TIGR02937">
    <property type="entry name" value="sigma70-ECF"/>
    <property type="match status" value="1"/>
</dbReference>
<accession>A0ABV2T400</accession>
<dbReference type="Proteomes" id="UP001549749">
    <property type="component" value="Unassembled WGS sequence"/>
</dbReference>
<dbReference type="InterPro" id="IPR013324">
    <property type="entry name" value="RNA_pol_sigma_r3/r4-like"/>
</dbReference>
<organism evidence="7 8">
    <name type="scientific">Chitinophaga defluvii</name>
    <dbReference type="NCBI Taxonomy" id="3163343"/>
    <lineage>
        <taxon>Bacteria</taxon>
        <taxon>Pseudomonadati</taxon>
        <taxon>Bacteroidota</taxon>
        <taxon>Chitinophagia</taxon>
        <taxon>Chitinophagales</taxon>
        <taxon>Chitinophagaceae</taxon>
        <taxon>Chitinophaga</taxon>
    </lineage>
</organism>
<evidence type="ECO:0000256" key="2">
    <source>
        <dbReference type="ARBA" id="ARBA00023015"/>
    </source>
</evidence>
<comment type="caution">
    <text evidence="7">The sequence shown here is derived from an EMBL/GenBank/DDBJ whole genome shotgun (WGS) entry which is preliminary data.</text>
</comment>
<keyword evidence="4" id="KW-0804">Transcription</keyword>
<dbReference type="Pfam" id="PF08281">
    <property type="entry name" value="Sigma70_r4_2"/>
    <property type="match status" value="1"/>
</dbReference>
<keyword evidence="3" id="KW-0731">Sigma factor</keyword>
<dbReference type="InterPro" id="IPR039425">
    <property type="entry name" value="RNA_pol_sigma-70-like"/>
</dbReference>
<dbReference type="Pfam" id="PF04542">
    <property type="entry name" value="Sigma70_r2"/>
    <property type="match status" value="1"/>
</dbReference>
<dbReference type="NCBIfam" id="TIGR02985">
    <property type="entry name" value="Sig70_bacteroi1"/>
    <property type="match status" value="1"/>
</dbReference>
<evidence type="ECO:0000256" key="3">
    <source>
        <dbReference type="ARBA" id="ARBA00023082"/>
    </source>
</evidence>
<dbReference type="InterPro" id="IPR013325">
    <property type="entry name" value="RNA_pol_sigma_r2"/>
</dbReference>
<dbReference type="InterPro" id="IPR013249">
    <property type="entry name" value="RNA_pol_sigma70_r4_t2"/>
</dbReference>
<dbReference type="PANTHER" id="PTHR43133:SF46">
    <property type="entry name" value="RNA POLYMERASE SIGMA-70 FACTOR ECF SUBFAMILY"/>
    <property type="match status" value="1"/>
</dbReference>
<comment type="similarity">
    <text evidence="1">Belongs to the sigma-70 factor family. ECF subfamily.</text>
</comment>
<name>A0ABV2T400_9BACT</name>
<dbReference type="EMBL" id="JBEXAC010000001">
    <property type="protein sequence ID" value="MET6997748.1"/>
    <property type="molecule type" value="Genomic_DNA"/>
</dbReference>
<feature type="domain" description="RNA polymerase sigma-70 region 2" evidence="5">
    <location>
        <begin position="32"/>
        <end position="95"/>
    </location>
</feature>
<keyword evidence="8" id="KW-1185">Reference proteome</keyword>